<feature type="compositionally biased region" description="Low complexity" evidence="1">
    <location>
        <begin position="55"/>
        <end position="65"/>
    </location>
</feature>
<dbReference type="eggNOG" id="KOG3944">
    <property type="taxonomic scope" value="Eukaryota"/>
</dbReference>
<feature type="region of interest" description="Disordered" evidence="1">
    <location>
        <begin position="55"/>
        <end position="124"/>
    </location>
</feature>
<dbReference type="OrthoDB" id="7883491at2759"/>
<dbReference type="RefSeq" id="XP_005182648.1">
    <property type="nucleotide sequence ID" value="XM_005182591.2"/>
</dbReference>
<protein>
    <submittedName>
        <fullName evidence="5">Mucin-7</fullName>
    </submittedName>
</protein>
<dbReference type="PANTHER" id="PTHR34931">
    <property type="entry name" value="FI02976P-RELATED"/>
    <property type="match status" value="1"/>
</dbReference>
<dbReference type="GeneID" id="101887335"/>
<evidence type="ECO:0000256" key="1">
    <source>
        <dbReference type="SAM" id="MobiDB-lite"/>
    </source>
</evidence>
<dbReference type="Pfam" id="PF04527">
    <property type="entry name" value="Retinin_C"/>
    <property type="match status" value="1"/>
</dbReference>
<evidence type="ECO:0000313" key="3">
    <source>
        <dbReference type="EnsemblMetazoa" id="MDOA007728-PA"/>
    </source>
</evidence>
<keyword evidence="2" id="KW-0732">Signal</keyword>
<feature type="compositionally biased region" description="Low complexity" evidence="1">
    <location>
        <begin position="73"/>
        <end position="109"/>
    </location>
</feature>
<dbReference type="VEuPathDB" id="VectorBase:MDOMA2_021045"/>
<feature type="chain" id="PRO_5044560738" evidence="2">
    <location>
        <begin position="18"/>
        <end position="256"/>
    </location>
</feature>
<dbReference type="EnsemblMetazoa" id="MDOA007728-RA">
    <property type="protein sequence ID" value="MDOA007728-PA"/>
    <property type="gene ID" value="MDOA007728"/>
</dbReference>
<dbReference type="Proteomes" id="UP001652621">
    <property type="component" value="Unplaced"/>
</dbReference>
<feature type="signal peptide" evidence="2">
    <location>
        <begin position="1"/>
        <end position="17"/>
    </location>
</feature>
<dbReference type="PANTHER" id="PTHR34931:SF3">
    <property type="entry name" value="FI02976P-RELATED"/>
    <property type="match status" value="1"/>
</dbReference>
<evidence type="ECO:0000256" key="2">
    <source>
        <dbReference type="SAM" id="SignalP"/>
    </source>
</evidence>
<name>A0A1I8MRL4_MUSDO</name>
<reference evidence="3" key="1">
    <citation type="submission" date="2020-05" db="UniProtKB">
        <authorList>
            <consortium name="EnsemblMetazoa"/>
        </authorList>
    </citation>
    <scope>IDENTIFICATION</scope>
    <source>
        <strain evidence="3">Aabys</strain>
    </source>
</reference>
<reference evidence="5" key="2">
    <citation type="submission" date="2025-04" db="UniProtKB">
        <authorList>
            <consortium name="RefSeq"/>
        </authorList>
    </citation>
    <scope>IDENTIFICATION</scope>
    <source>
        <strain evidence="5">Aabys</strain>
    </source>
</reference>
<sequence>MFRLLLFTLALVNLNEASLSNLHLVVPDDSYTVLSSGKLSASSLRGSSSVSLSNAISAEDTSNSVENEEQASEEASAAPSAAVSAPSPAPASGAPAQPTSAPAAASPAGVNRARPSSNLSGLSSVSLSRPSVLVSSSTTAQASASSPLVSARSSTTIQHRILPAETIPLPITISQRPGLRTVIAPETITIQQPIIARVGEVVQQIPTAVSHQRQTVVHKHARVVTPIVAPAVRTLTSQIVRAYHTPLVYAPQVTTN</sequence>
<dbReference type="InterPro" id="IPR007614">
    <property type="entry name" value="Retinin_C"/>
</dbReference>
<dbReference type="AlphaFoldDB" id="A0A1I8MRL4"/>
<dbReference type="VEuPathDB" id="VectorBase:MDOA007728"/>
<keyword evidence="4" id="KW-1185">Reference proteome</keyword>
<evidence type="ECO:0000313" key="4">
    <source>
        <dbReference type="Proteomes" id="UP001652621"/>
    </source>
</evidence>
<proteinExistence type="predicted"/>
<accession>A0A1I8MRL4</accession>
<gene>
    <name evidence="3" type="primary">101887335</name>
    <name evidence="5" type="synonym">LOC101887335</name>
</gene>
<organism evidence="3">
    <name type="scientific">Musca domestica</name>
    <name type="common">House fly</name>
    <dbReference type="NCBI Taxonomy" id="7370"/>
    <lineage>
        <taxon>Eukaryota</taxon>
        <taxon>Metazoa</taxon>
        <taxon>Ecdysozoa</taxon>
        <taxon>Arthropoda</taxon>
        <taxon>Hexapoda</taxon>
        <taxon>Insecta</taxon>
        <taxon>Pterygota</taxon>
        <taxon>Neoptera</taxon>
        <taxon>Endopterygota</taxon>
        <taxon>Diptera</taxon>
        <taxon>Brachycera</taxon>
        <taxon>Muscomorpha</taxon>
        <taxon>Muscoidea</taxon>
        <taxon>Muscidae</taxon>
        <taxon>Musca</taxon>
    </lineage>
</organism>
<dbReference type="KEGG" id="mde:101887335"/>
<evidence type="ECO:0000313" key="5">
    <source>
        <dbReference type="RefSeq" id="XP_005182648.1"/>
    </source>
</evidence>